<feature type="domain" description="Ribosomal RNA-processing protein 14/surfeit locus protein 6 C-terminal" evidence="6">
    <location>
        <begin position="157"/>
        <end position="337"/>
    </location>
</feature>
<keyword evidence="4" id="KW-0175">Coiled coil</keyword>
<dbReference type="EMBL" id="CAXIEN010000007">
    <property type="protein sequence ID" value="CAL1262972.1"/>
    <property type="molecule type" value="Genomic_DNA"/>
</dbReference>
<dbReference type="Proteomes" id="UP001497382">
    <property type="component" value="Unassembled WGS sequence"/>
</dbReference>
<dbReference type="GO" id="GO:0042274">
    <property type="term" value="P:ribosomal small subunit biogenesis"/>
    <property type="evidence" value="ECO:0007669"/>
    <property type="project" value="TreeGrafter"/>
</dbReference>
<sequence>MIQNKGESIDANCDDLFQDISKEDQYLLQLVDTIPAQIYFDHDVQEKIKHEKHSAMDKKAENLKRKFFDHAELSVKSKHKRARIDPLCHKSVSQIHEEINKEKKKEKKNKKNGVILPSSASLTRASNIEELHKRLQEKINELQAKRKGCGNKDPTVKKKLKTREKKLKHKKNVVLAQVNEAEMQTKSLSAKKKKTEEKQVYNKDGKIIYSKLEFSENGMEEKKKSEFSGKKYKKLLKKAEEKKEKIQKLKEVDPEKATTVEEKEKWKKAILKSENVKIKDNPELLKKSLKRQEKIKKKKAKVWKDRVEHTETRKQAKQEKRSKNIQKRKKDKLDNKIKRAKKKGRVIPGF</sequence>
<protein>
    <recommendedName>
        <fullName evidence="6">Ribosomal RNA-processing protein 14/surfeit locus protein 6 C-terminal domain-containing protein</fullName>
    </recommendedName>
</protein>
<keyword evidence="3" id="KW-0539">Nucleus</keyword>
<comment type="similarity">
    <text evidence="2">Belongs to the SURF6 family.</text>
</comment>
<accession>A0AAV1YYF5</accession>
<evidence type="ECO:0000259" key="6">
    <source>
        <dbReference type="Pfam" id="PF04935"/>
    </source>
</evidence>
<reference evidence="7 8" key="1">
    <citation type="submission" date="2024-04" db="EMBL/GenBank/DDBJ databases">
        <authorList>
            <person name="Rising A."/>
            <person name="Reimegard J."/>
            <person name="Sonavane S."/>
            <person name="Akerstrom W."/>
            <person name="Nylinder S."/>
            <person name="Hedman E."/>
            <person name="Kallberg Y."/>
        </authorList>
    </citation>
    <scope>NUCLEOTIDE SEQUENCE [LARGE SCALE GENOMIC DNA]</scope>
</reference>
<evidence type="ECO:0000313" key="7">
    <source>
        <dbReference type="EMBL" id="CAL1262972.1"/>
    </source>
</evidence>
<comment type="subcellular location">
    <subcellularLocation>
        <location evidence="1">Nucleus</location>
    </subcellularLocation>
</comment>
<evidence type="ECO:0000256" key="2">
    <source>
        <dbReference type="ARBA" id="ARBA00005904"/>
    </source>
</evidence>
<dbReference type="GO" id="GO:0003677">
    <property type="term" value="F:DNA binding"/>
    <property type="evidence" value="ECO:0007669"/>
    <property type="project" value="TreeGrafter"/>
</dbReference>
<evidence type="ECO:0000256" key="1">
    <source>
        <dbReference type="ARBA" id="ARBA00004123"/>
    </source>
</evidence>
<dbReference type="GO" id="GO:0003723">
    <property type="term" value="F:RNA binding"/>
    <property type="evidence" value="ECO:0007669"/>
    <property type="project" value="TreeGrafter"/>
</dbReference>
<feature type="coiled-coil region" evidence="4">
    <location>
        <begin position="125"/>
        <end position="152"/>
    </location>
</feature>
<evidence type="ECO:0000256" key="4">
    <source>
        <dbReference type="SAM" id="Coils"/>
    </source>
</evidence>
<dbReference type="AlphaFoldDB" id="A0AAV1YYF5"/>
<feature type="compositionally biased region" description="Basic and acidic residues" evidence="5">
    <location>
        <begin position="302"/>
        <end position="322"/>
    </location>
</feature>
<evidence type="ECO:0000313" key="8">
    <source>
        <dbReference type="Proteomes" id="UP001497382"/>
    </source>
</evidence>
<feature type="region of interest" description="Disordered" evidence="5">
    <location>
        <begin position="289"/>
        <end position="350"/>
    </location>
</feature>
<proteinExistence type="inferred from homology"/>
<keyword evidence="8" id="KW-1185">Reference proteome</keyword>
<dbReference type="GO" id="GO:0005730">
    <property type="term" value="C:nucleolus"/>
    <property type="evidence" value="ECO:0007669"/>
    <property type="project" value="TreeGrafter"/>
</dbReference>
<gene>
    <name evidence="7" type="ORF">LARSCL_LOCUS1298</name>
</gene>
<dbReference type="InterPro" id="IPR029190">
    <property type="entry name" value="Rrp14/SURF6_C"/>
</dbReference>
<dbReference type="InterPro" id="IPR007019">
    <property type="entry name" value="SURF6"/>
</dbReference>
<organism evidence="7 8">
    <name type="scientific">Larinioides sclopetarius</name>
    <dbReference type="NCBI Taxonomy" id="280406"/>
    <lineage>
        <taxon>Eukaryota</taxon>
        <taxon>Metazoa</taxon>
        <taxon>Ecdysozoa</taxon>
        <taxon>Arthropoda</taxon>
        <taxon>Chelicerata</taxon>
        <taxon>Arachnida</taxon>
        <taxon>Araneae</taxon>
        <taxon>Araneomorphae</taxon>
        <taxon>Entelegynae</taxon>
        <taxon>Araneoidea</taxon>
        <taxon>Araneidae</taxon>
        <taxon>Larinioides</taxon>
    </lineage>
</organism>
<evidence type="ECO:0000256" key="3">
    <source>
        <dbReference type="ARBA" id="ARBA00023242"/>
    </source>
</evidence>
<dbReference type="GO" id="GO:0042273">
    <property type="term" value="P:ribosomal large subunit biogenesis"/>
    <property type="evidence" value="ECO:0007669"/>
    <property type="project" value="TreeGrafter"/>
</dbReference>
<dbReference type="PANTHER" id="PTHR14369:SF0">
    <property type="entry name" value="SURFEIT LOCUS PROTEIN 6"/>
    <property type="match status" value="1"/>
</dbReference>
<name>A0AAV1YYF5_9ARAC</name>
<evidence type="ECO:0000256" key="5">
    <source>
        <dbReference type="SAM" id="MobiDB-lite"/>
    </source>
</evidence>
<dbReference type="Pfam" id="PF04935">
    <property type="entry name" value="SURF6"/>
    <property type="match status" value="1"/>
</dbReference>
<comment type="caution">
    <text evidence="7">The sequence shown here is derived from an EMBL/GenBank/DDBJ whole genome shotgun (WGS) entry which is preliminary data.</text>
</comment>
<dbReference type="PANTHER" id="PTHR14369">
    <property type="entry name" value="SURFEIT LOCUS PROTEIN 6"/>
    <property type="match status" value="1"/>
</dbReference>
<feature type="compositionally biased region" description="Basic residues" evidence="5">
    <location>
        <begin position="338"/>
        <end position="350"/>
    </location>
</feature>